<dbReference type="CDD" id="cd18186">
    <property type="entry name" value="BTB_POZ_ZBTB_KLHL-like"/>
    <property type="match status" value="1"/>
</dbReference>
<dbReference type="PROSITE" id="PS50097">
    <property type="entry name" value="BTB"/>
    <property type="match status" value="1"/>
</dbReference>
<reference evidence="2 3" key="2">
    <citation type="submission" date="2021-10" db="EMBL/GenBank/DDBJ databases">
        <authorList>
            <person name="Piombo E."/>
        </authorList>
    </citation>
    <scope>NUCLEOTIDE SEQUENCE [LARGE SCALE GENOMIC DNA]</scope>
</reference>
<gene>
    <name evidence="2" type="ORF">CBYS24578_00013542</name>
</gene>
<organism evidence="2 3">
    <name type="scientific">Clonostachys byssicola</name>
    <dbReference type="NCBI Taxonomy" id="160290"/>
    <lineage>
        <taxon>Eukaryota</taxon>
        <taxon>Fungi</taxon>
        <taxon>Dikarya</taxon>
        <taxon>Ascomycota</taxon>
        <taxon>Pezizomycotina</taxon>
        <taxon>Sordariomycetes</taxon>
        <taxon>Hypocreomycetidae</taxon>
        <taxon>Hypocreales</taxon>
        <taxon>Bionectriaceae</taxon>
        <taxon>Clonostachys</taxon>
    </lineage>
</organism>
<comment type="caution">
    <text evidence="2">The sequence shown here is derived from an EMBL/GenBank/DDBJ whole genome shotgun (WGS) entry which is preliminary data.</text>
</comment>
<dbReference type="PANTHER" id="PTHR47843">
    <property type="entry name" value="BTB DOMAIN-CONTAINING PROTEIN-RELATED"/>
    <property type="match status" value="1"/>
</dbReference>
<evidence type="ECO:0000259" key="1">
    <source>
        <dbReference type="PROSITE" id="PS50097"/>
    </source>
</evidence>
<evidence type="ECO:0000313" key="3">
    <source>
        <dbReference type="Proteomes" id="UP000754883"/>
    </source>
</evidence>
<dbReference type="InterPro" id="IPR011333">
    <property type="entry name" value="SKP1/BTB/POZ_sf"/>
</dbReference>
<dbReference type="EMBL" id="CABFNO020001527">
    <property type="protein sequence ID" value="CAG9994644.1"/>
    <property type="molecule type" value="Genomic_DNA"/>
</dbReference>
<dbReference type="OrthoDB" id="1022638at2759"/>
<name>A0A9N9Y985_9HYPO</name>
<dbReference type="Proteomes" id="UP000754883">
    <property type="component" value="Unassembled WGS sequence"/>
</dbReference>
<feature type="domain" description="BTB" evidence="1">
    <location>
        <begin position="21"/>
        <end position="88"/>
    </location>
</feature>
<sequence length="242" mass="27488">MPEMTAIHEESLALLQSGKYSDFVLACNGAEWNLHKAVVYIHSPVIAAAIDGQFMGARLDRYSSNQYDVATMARLIQYVYVQDYSSNPLLAGTWPSMEILQDEERQSQLQDTSQPSPRCLEAEISLNIAADYYRIPALSAMTRSRIERIINHRWDATAFPAPLKRAEENVVDMFLWKILIDAAAIHIDSLAKSNEFHEVDWQTGTYKQIFCAQAHILEEEDAKKKESPSQSSYESRAQAFFC</sequence>
<keyword evidence="3" id="KW-1185">Reference proteome</keyword>
<dbReference type="InterPro" id="IPR000210">
    <property type="entry name" value="BTB/POZ_dom"/>
</dbReference>
<dbReference type="SUPFAM" id="SSF54695">
    <property type="entry name" value="POZ domain"/>
    <property type="match status" value="1"/>
</dbReference>
<reference evidence="3" key="1">
    <citation type="submission" date="2019-06" db="EMBL/GenBank/DDBJ databases">
        <authorList>
            <person name="Broberg M."/>
        </authorList>
    </citation>
    <scope>NUCLEOTIDE SEQUENCE [LARGE SCALE GENOMIC DNA]</scope>
</reference>
<dbReference type="AlphaFoldDB" id="A0A9N9Y985"/>
<protein>
    <recommendedName>
        <fullName evidence="1">BTB domain-containing protein</fullName>
    </recommendedName>
</protein>
<dbReference type="PANTHER" id="PTHR47843:SF5">
    <property type="entry name" value="BTB_POZ DOMAIN PROTEIN"/>
    <property type="match status" value="1"/>
</dbReference>
<accession>A0A9N9Y985</accession>
<dbReference type="Gene3D" id="3.30.710.10">
    <property type="entry name" value="Potassium Channel Kv1.1, Chain A"/>
    <property type="match status" value="1"/>
</dbReference>
<dbReference type="Pfam" id="PF00651">
    <property type="entry name" value="BTB"/>
    <property type="match status" value="1"/>
</dbReference>
<evidence type="ECO:0000313" key="2">
    <source>
        <dbReference type="EMBL" id="CAG9994644.1"/>
    </source>
</evidence>
<proteinExistence type="predicted"/>